<keyword evidence="1" id="KW-0812">Transmembrane</keyword>
<keyword evidence="3" id="KW-1185">Reference proteome</keyword>
<feature type="transmembrane region" description="Helical" evidence="1">
    <location>
        <begin position="39"/>
        <end position="60"/>
    </location>
</feature>
<evidence type="ECO:0000256" key="1">
    <source>
        <dbReference type="SAM" id="Phobius"/>
    </source>
</evidence>
<evidence type="ECO:0000313" key="3">
    <source>
        <dbReference type="Proteomes" id="UP000182882"/>
    </source>
</evidence>
<dbReference type="KEGG" id="nur:ATY38_03370"/>
<dbReference type="EMBL" id="FNLN01000007">
    <property type="protein sequence ID" value="SDT87855.1"/>
    <property type="molecule type" value="Genomic_DNA"/>
</dbReference>
<sequence length="271" mass="31627">MENLVPILDQINQTLKEFSPGLKEITEILGKTFSMDHHLFFIIIAALVGNILGYLIHGVVKSEERKYEVSVQNKNREKQRKLISALLGDEIVLRWNKDKGIAEDFNKIFKNSDVQSLFRTTFKSSDLHTFRQCAHDMNLLTVFDDKAVVSHVIYVYMLSKDLEDNLDDFKKQMTLYLSVKELASIEELTRTIKNQASNHQNYATALISAWNNTKKEFDKLDAKLLEIYKRIEDDYIEYCKDSKFSNENELINIRDNIRKKLPEIADMRLPK</sequence>
<dbReference type="AlphaFoldDB" id="A0A1H2DYE3"/>
<accession>A0A1H2DYE3</accession>
<organism evidence="2 3">
    <name type="scientific">Nitrosomonas ureae</name>
    <dbReference type="NCBI Taxonomy" id="44577"/>
    <lineage>
        <taxon>Bacteria</taxon>
        <taxon>Pseudomonadati</taxon>
        <taxon>Pseudomonadota</taxon>
        <taxon>Betaproteobacteria</taxon>
        <taxon>Nitrosomonadales</taxon>
        <taxon>Nitrosomonadaceae</taxon>
        <taxon>Nitrosomonas</taxon>
    </lineage>
</organism>
<protein>
    <submittedName>
        <fullName evidence="2">Uncharacterized protein</fullName>
    </submittedName>
</protein>
<evidence type="ECO:0000313" key="2">
    <source>
        <dbReference type="EMBL" id="SDT87855.1"/>
    </source>
</evidence>
<dbReference type="RefSeq" id="WP_062558053.1">
    <property type="nucleotide sequence ID" value="NZ_CP013341.1"/>
</dbReference>
<gene>
    <name evidence="2" type="ORF">SAMN05216406_10776</name>
</gene>
<proteinExistence type="predicted"/>
<reference evidence="3" key="1">
    <citation type="submission" date="2016-10" db="EMBL/GenBank/DDBJ databases">
        <authorList>
            <person name="Varghese N."/>
            <person name="Submissions S."/>
        </authorList>
    </citation>
    <scope>NUCLEOTIDE SEQUENCE [LARGE SCALE GENOMIC DNA]</scope>
    <source>
        <strain evidence="3">Nm10</strain>
    </source>
</reference>
<keyword evidence="1" id="KW-1133">Transmembrane helix</keyword>
<keyword evidence="1" id="KW-0472">Membrane</keyword>
<name>A0A1H2DYE3_9PROT</name>
<dbReference type="Proteomes" id="UP000182882">
    <property type="component" value="Unassembled WGS sequence"/>
</dbReference>